<dbReference type="GeneID" id="14904663"/>
<organism evidence="4 5">
    <name type="scientific">Ichthyophthirius multifiliis</name>
    <name type="common">White spot disease agent</name>
    <name type="synonym">Ich</name>
    <dbReference type="NCBI Taxonomy" id="5932"/>
    <lineage>
        <taxon>Eukaryota</taxon>
        <taxon>Sar</taxon>
        <taxon>Alveolata</taxon>
        <taxon>Ciliophora</taxon>
        <taxon>Intramacronucleata</taxon>
        <taxon>Oligohymenophorea</taxon>
        <taxon>Hymenostomatida</taxon>
        <taxon>Ophryoglenina</taxon>
        <taxon>Ichthyophthirius</taxon>
    </lineage>
</organism>
<dbReference type="Gene3D" id="6.10.140.1230">
    <property type="match status" value="1"/>
</dbReference>
<evidence type="ECO:0000256" key="3">
    <source>
        <dbReference type="SAM" id="Phobius"/>
    </source>
</evidence>
<dbReference type="eggNOG" id="KOG1655">
    <property type="taxonomic scope" value="Eukaryota"/>
</dbReference>
<dbReference type="OMA" id="GVKQMQK"/>
<dbReference type="Pfam" id="PF03357">
    <property type="entry name" value="Snf7"/>
    <property type="match status" value="1"/>
</dbReference>
<feature type="compositionally biased region" description="Low complexity" evidence="2">
    <location>
        <begin position="242"/>
        <end position="255"/>
    </location>
</feature>
<proteinExistence type="predicted"/>
<feature type="region of interest" description="Disordered" evidence="2">
    <location>
        <begin position="242"/>
        <end position="264"/>
    </location>
</feature>
<feature type="transmembrane region" description="Helical" evidence="3">
    <location>
        <begin position="41"/>
        <end position="61"/>
    </location>
</feature>
<keyword evidence="1" id="KW-0175">Coiled coil</keyword>
<evidence type="ECO:0000256" key="1">
    <source>
        <dbReference type="SAM" id="Coils"/>
    </source>
</evidence>
<dbReference type="EMBL" id="GL984229">
    <property type="protein sequence ID" value="EGR28572.1"/>
    <property type="molecule type" value="Genomic_DNA"/>
</dbReference>
<evidence type="ECO:0000256" key="2">
    <source>
        <dbReference type="SAM" id="MobiDB-lite"/>
    </source>
</evidence>
<reference evidence="4 5" key="1">
    <citation type="submission" date="2011-07" db="EMBL/GenBank/DDBJ databases">
        <authorList>
            <person name="Coyne R."/>
            <person name="Brami D."/>
            <person name="Johnson J."/>
            <person name="Hostetler J."/>
            <person name="Hannick L."/>
            <person name="Clark T."/>
            <person name="Cassidy-Hanley D."/>
            <person name="Inman J."/>
        </authorList>
    </citation>
    <scope>NUCLEOTIDE SEQUENCE [LARGE SCALE GENOMIC DNA]</scope>
    <source>
        <strain evidence="4 5">G5</strain>
    </source>
</reference>
<keyword evidence="5" id="KW-1185">Reference proteome</keyword>
<name>G0R1S0_ICHMU</name>
<dbReference type="RefSeq" id="XP_004029808.1">
    <property type="nucleotide sequence ID" value="XM_004029760.1"/>
</dbReference>
<gene>
    <name evidence="4" type="ORF">IMG5_172450</name>
</gene>
<keyword evidence="3" id="KW-0472">Membrane</keyword>
<keyword evidence="3" id="KW-1133">Transmembrane helix</keyword>
<dbReference type="Proteomes" id="UP000008983">
    <property type="component" value="Unassembled WGS sequence"/>
</dbReference>
<dbReference type="AlphaFoldDB" id="G0R1S0"/>
<protein>
    <submittedName>
        <fullName evidence="4">Snf7 family protein, putative</fullName>
    </submittedName>
</protein>
<dbReference type="STRING" id="857967.G0R1S0"/>
<keyword evidence="3" id="KW-0812">Transmembrane</keyword>
<feature type="coiled-coil region" evidence="1">
    <location>
        <begin position="70"/>
        <end position="133"/>
    </location>
</feature>
<dbReference type="InParanoid" id="G0R1S0"/>
<dbReference type="OrthoDB" id="3973241at2759"/>
<evidence type="ECO:0000313" key="4">
    <source>
        <dbReference type="EMBL" id="EGR28572.1"/>
    </source>
</evidence>
<accession>G0R1S0</accession>
<dbReference type="GO" id="GO:0007034">
    <property type="term" value="P:vacuolar transport"/>
    <property type="evidence" value="ECO:0007669"/>
    <property type="project" value="InterPro"/>
</dbReference>
<dbReference type="InterPro" id="IPR005024">
    <property type="entry name" value="Snf7_fam"/>
</dbReference>
<sequence>MKIFIQKLIKQKKQYKKKAKQINEQIIWCIKTLSSFSLTCTISNCIITCIIITIGGFIRIIKKSKKQNLLKNILIKQKKMENKVKELDETIKSLNAEILENYKKAKSAKGSTAKMYQQKCTNLMKKRKLYEQQQQNYLSQQFTLDQVAFTRENIQNVVEMGQAMKQAVTQQKQLFDQVNIDELEDLKDDMDDMAYESNYMNEMMNRNYALDVNEEDLEEEMRDLDNELFQEMVNNQNNINQQLQQQQQQQQNNPQLSNKAQMQNDIIQKNFI</sequence>
<evidence type="ECO:0000313" key="5">
    <source>
        <dbReference type="Proteomes" id="UP000008983"/>
    </source>
</evidence>